<dbReference type="EMBL" id="ML991821">
    <property type="protein sequence ID" value="KAF2231958.1"/>
    <property type="molecule type" value="Genomic_DNA"/>
</dbReference>
<evidence type="ECO:0000259" key="2">
    <source>
        <dbReference type="Pfam" id="PF00085"/>
    </source>
</evidence>
<dbReference type="PANTHER" id="PTHR21148">
    <property type="entry name" value="THIOREDOXIN DOMAIN-CONTAINING PROTEIN 9"/>
    <property type="match status" value="1"/>
</dbReference>
<reference evidence="3" key="1">
    <citation type="journal article" date="2020" name="Stud. Mycol.">
        <title>101 Dothideomycetes genomes: a test case for predicting lifestyles and emergence of pathogens.</title>
        <authorList>
            <person name="Haridas S."/>
            <person name="Albert R."/>
            <person name="Binder M."/>
            <person name="Bloem J."/>
            <person name="Labutti K."/>
            <person name="Salamov A."/>
            <person name="Andreopoulos B."/>
            <person name="Baker S."/>
            <person name="Barry K."/>
            <person name="Bills G."/>
            <person name="Bluhm B."/>
            <person name="Cannon C."/>
            <person name="Castanera R."/>
            <person name="Culley D."/>
            <person name="Daum C."/>
            <person name="Ezra D."/>
            <person name="Gonzalez J."/>
            <person name="Henrissat B."/>
            <person name="Kuo A."/>
            <person name="Liang C."/>
            <person name="Lipzen A."/>
            <person name="Lutzoni F."/>
            <person name="Magnuson J."/>
            <person name="Mondo S."/>
            <person name="Nolan M."/>
            <person name="Ohm R."/>
            <person name="Pangilinan J."/>
            <person name="Park H.-J."/>
            <person name="Ramirez L."/>
            <person name="Alfaro M."/>
            <person name="Sun H."/>
            <person name="Tritt A."/>
            <person name="Yoshinaga Y."/>
            <person name="Zwiers L.-H."/>
            <person name="Turgeon B."/>
            <person name="Goodwin S."/>
            <person name="Spatafora J."/>
            <person name="Crous P."/>
            <person name="Grigoriev I."/>
        </authorList>
    </citation>
    <scope>NUCLEOTIDE SEQUENCE</scope>
    <source>
        <strain evidence="3">Tuck. ex Michener</strain>
    </source>
</reference>
<organism evidence="3 4">
    <name type="scientific">Viridothelium virens</name>
    <name type="common">Speckled blister lichen</name>
    <name type="synonym">Trypethelium virens</name>
    <dbReference type="NCBI Taxonomy" id="1048519"/>
    <lineage>
        <taxon>Eukaryota</taxon>
        <taxon>Fungi</taxon>
        <taxon>Dikarya</taxon>
        <taxon>Ascomycota</taxon>
        <taxon>Pezizomycotina</taxon>
        <taxon>Dothideomycetes</taxon>
        <taxon>Dothideomycetes incertae sedis</taxon>
        <taxon>Trypetheliales</taxon>
        <taxon>Trypetheliaceae</taxon>
        <taxon>Viridothelium</taxon>
    </lineage>
</organism>
<dbReference type="OrthoDB" id="10257948at2759"/>
<dbReference type="Gene3D" id="3.40.30.10">
    <property type="entry name" value="Glutaredoxin"/>
    <property type="match status" value="1"/>
</dbReference>
<evidence type="ECO:0000256" key="1">
    <source>
        <dbReference type="SAM" id="MobiDB-lite"/>
    </source>
</evidence>
<dbReference type="InterPro" id="IPR013766">
    <property type="entry name" value="Thioredoxin_domain"/>
</dbReference>
<dbReference type="InterPro" id="IPR036249">
    <property type="entry name" value="Thioredoxin-like_sf"/>
</dbReference>
<dbReference type="SUPFAM" id="SSF52833">
    <property type="entry name" value="Thioredoxin-like"/>
    <property type="match status" value="1"/>
</dbReference>
<evidence type="ECO:0000313" key="3">
    <source>
        <dbReference type="EMBL" id="KAF2231958.1"/>
    </source>
</evidence>
<keyword evidence="4" id="KW-1185">Reference proteome</keyword>
<dbReference type="Proteomes" id="UP000800092">
    <property type="component" value="Unassembled WGS sequence"/>
</dbReference>
<feature type="domain" description="Thioredoxin" evidence="2">
    <location>
        <begin position="76"/>
        <end position="152"/>
    </location>
</feature>
<sequence>MSNLHPTVASALDNHPSTTGDDEDILIASLEEDDTIDAFREQRLQQLHAEFARAKSMRDQGGGSYVEINEEKELMDITTSTNLCVVHFFKPDFGRCRVMDSKLETLASKHFDTRFLRINVDNAPFLVTKLRVQILPCVIAFIDGISTDRITGFEGLGRGDSFTLEDLELRLLSSGVLVRAKMNKADNINLKNGRKRVERRASEEGSDDDWD</sequence>
<evidence type="ECO:0000313" key="4">
    <source>
        <dbReference type="Proteomes" id="UP000800092"/>
    </source>
</evidence>
<dbReference type="AlphaFoldDB" id="A0A6A6H289"/>
<feature type="region of interest" description="Disordered" evidence="1">
    <location>
        <begin position="1"/>
        <end position="22"/>
    </location>
</feature>
<name>A0A6A6H289_VIRVR</name>
<proteinExistence type="predicted"/>
<dbReference type="CDD" id="cd02989">
    <property type="entry name" value="Phd_like_TxnDC9"/>
    <property type="match status" value="1"/>
</dbReference>
<dbReference type="Pfam" id="PF00085">
    <property type="entry name" value="Thioredoxin"/>
    <property type="match status" value="1"/>
</dbReference>
<gene>
    <name evidence="3" type="ORF">EV356DRAFT_506381</name>
</gene>
<protein>
    <submittedName>
        <fullName evidence="3">Thioredoxin-like protein</fullName>
    </submittedName>
</protein>
<accession>A0A6A6H289</accession>